<dbReference type="OrthoDB" id="5502211at2"/>
<sequence length="408" mass="44125">MPVPLDAALAEVRSMLLGPELTRAVAAGRRRGQRPSVVRAELRPVLLKAGPRLQIATSDGARPYTRNVAPGPESDAAVEALLAEPFGNWHVETADSTLQLRVTKSGEAQLHRAASTRPSRAGDGRPAPASGDEPAGGQQRRAAAPGGHDRAKEYLLDPGDPIFAEIGGSAAKRRQVDAFLRALVATLPDGLSGPLRVVDLGCGNAYLTFAAYRYLTQRGLDVELVGVDVREDQRRRNTELAERLGWADRVRFVAGSIADAVVEPAPDLVLALHACDTATDEALARAVRWGARWVLAAPCCHHDVAAQLRAGGAPSPYALLVRQGILRERFADVVTDALRAGLLRLHGYRAEVVEFVDSAHTPRNLLIRARRTDAAPTDEQRAEYRELITQWRITPRLETLLTQAAADR</sequence>
<reference evidence="3 4" key="1">
    <citation type="submission" date="2019-02" db="EMBL/GenBank/DDBJ databases">
        <title>Jishengella sp. nov., isolated from a root of Zingiber montanum.</title>
        <authorList>
            <person name="Kuncharoen N."/>
            <person name="Kudo T."/>
            <person name="Masahiro Y."/>
            <person name="Ohkuma M."/>
            <person name="Tanasupawat S."/>
        </authorList>
    </citation>
    <scope>NUCLEOTIDE SEQUENCE [LARGE SCALE GENOMIC DNA]</scope>
    <source>
        <strain evidence="3 4">PLAI 1-1</strain>
    </source>
</reference>
<proteinExistence type="predicted"/>
<dbReference type="PANTHER" id="PTHR13369">
    <property type="match status" value="1"/>
</dbReference>
<name>A0A4R0GRD3_9ACTN</name>
<organism evidence="3 4">
    <name type="scientific">Micromonospora zingiberis</name>
    <dbReference type="NCBI Taxonomy" id="2053011"/>
    <lineage>
        <taxon>Bacteria</taxon>
        <taxon>Bacillati</taxon>
        <taxon>Actinomycetota</taxon>
        <taxon>Actinomycetes</taxon>
        <taxon>Micromonosporales</taxon>
        <taxon>Micromonosporaceae</taxon>
        <taxon>Micromonospora</taxon>
    </lineage>
</organism>
<accession>A0A4R0GRD3</accession>
<evidence type="ECO:0000256" key="1">
    <source>
        <dbReference type="SAM" id="MobiDB-lite"/>
    </source>
</evidence>
<feature type="region of interest" description="Disordered" evidence="1">
    <location>
        <begin position="106"/>
        <end position="151"/>
    </location>
</feature>
<dbReference type="EMBL" id="SJJR01000003">
    <property type="protein sequence ID" value="TCB99173.1"/>
    <property type="molecule type" value="Genomic_DNA"/>
</dbReference>
<dbReference type="GO" id="GO:0032259">
    <property type="term" value="P:methylation"/>
    <property type="evidence" value="ECO:0007669"/>
    <property type="project" value="UniProtKB-KW"/>
</dbReference>
<dbReference type="GO" id="GO:0005737">
    <property type="term" value="C:cytoplasm"/>
    <property type="evidence" value="ECO:0007669"/>
    <property type="project" value="TreeGrafter"/>
</dbReference>
<dbReference type="AlphaFoldDB" id="A0A4R0GRD3"/>
<dbReference type="RefSeq" id="WP_131302389.1">
    <property type="nucleotide sequence ID" value="NZ_SJJR01000003.1"/>
</dbReference>
<gene>
    <name evidence="3" type="ORF">E0H26_07190</name>
</gene>
<protein>
    <submittedName>
        <fullName evidence="3">SAM-dependent methyltransferase</fullName>
    </submittedName>
</protein>
<evidence type="ECO:0000313" key="3">
    <source>
        <dbReference type="EMBL" id="TCB99173.1"/>
    </source>
</evidence>
<evidence type="ECO:0000313" key="4">
    <source>
        <dbReference type="Proteomes" id="UP000292274"/>
    </source>
</evidence>
<keyword evidence="4" id="KW-1185">Reference proteome</keyword>
<keyword evidence="3" id="KW-0808">Transferase</keyword>
<evidence type="ECO:0000259" key="2">
    <source>
        <dbReference type="Pfam" id="PF13679"/>
    </source>
</evidence>
<dbReference type="CDD" id="cd02440">
    <property type="entry name" value="AdoMet_MTases"/>
    <property type="match status" value="1"/>
</dbReference>
<dbReference type="GO" id="GO:0008168">
    <property type="term" value="F:methyltransferase activity"/>
    <property type="evidence" value="ECO:0007669"/>
    <property type="project" value="UniProtKB-KW"/>
</dbReference>
<dbReference type="Proteomes" id="UP000292274">
    <property type="component" value="Unassembled WGS sequence"/>
</dbReference>
<dbReference type="SUPFAM" id="SSF53335">
    <property type="entry name" value="S-adenosyl-L-methionine-dependent methyltransferases"/>
    <property type="match status" value="1"/>
</dbReference>
<dbReference type="Gene3D" id="3.40.50.150">
    <property type="entry name" value="Vaccinia Virus protein VP39"/>
    <property type="match status" value="1"/>
</dbReference>
<feature type="compositionally biased region" description="Low complexity" evidence="1">
    <location>
        <begin position="135"/>
        <end position="146"/>
    </location>
</feature>
<feature type="domain" description="Methyltransferase" evidence="2">
    <location>
        <begin position="172"/>
        <end position="307"/>
    </location>
</feature>
<dbReference type="InterPro" id="IPR029063">
    <property type="entry name" value="SAM-dependent_MTases_sf"/>
</dbReference>
<dbReference type="PANTHER" id="PTHR13369:SF3">
    <property type="entry name" value="METHYLTRANSFERASE DOMAIN-CONTAINING PROTEIN"/>
    <property type="match status" value="1"/>
</dbReference>
<dbReference type="InterPro" id="IPR025714">
    <property type="entry name" value="Methyltranfer_dom"/>
</dbReference>
<comment type="caution">
    <text evidence="3">The sequence shown here is derived from an EMBL/GenBank/DDBJ whole genome shotgun (WGS) entry which is preliminary data.</text>
</comment>
<dbReference type="Pfam" id="PF13679">
    <property type="entry name" value="Methyltransf_32"/>
    <property type="match status" value="1"/>
</dbReference>
<keyword evidence="3" id="KW-0489">Methyltransferase</keyword>